<comment type="caution">
    <text evidence="2">The sequence shown here is derived from an EMBL/GenBank/DDBJ whole genome shotgun (WGS) entry which is preliminary data.</text>
</comment>
<name>A0A226D7Q3_FOLCA</name>
<evidence type="ECO:0000313" key="2">
    <source>
        <dbReference type="EMBL" id="OXA41572.1"/>
    </source>
</evidence>
<dbReference type="AlphaFoldDB" id="A0A226D7Q3"/>
<evidence type="ECO:0000256" key="1">
    <source>
        <dbReference type="SAM" id="MobiDB-lite"/>
    </source>
</evidence>
<reference evidence="2 3" key="1">
    <citation type="submission" date="2015-12" db="EMBL/GenBank/DDBJ databases">
        <title>The genome of Folsomia candida.</title>
        <authorList>
            <person name="Faddeeva A."/>
            <person name="Derks M.F."/>
            <person name="Anvar Y."/>
            <person name="Smit S."/>
            <person name="Van Straalen N."/>
            <person name="Roelofs D."/>
        </authorList>
    </citation>
    <scope>NUCLEOTIDE SEQUENCE [LARGE SCALE GENOMIC DNA]</scope>
    <source>
        <strain evidence="2 3">VU population</strain>
        <tissue evidence="2">Whole body</tissue>
    </source>
</reference>
<gene>
    <name evidence="2" type="ORF">Fcan01_23768</name>
</gene>
<organism evidence="2 3">
    <name type="scientific">Folsomia candida</name>
    <name type="common">Springtail</name>
    <dbReference type="NCBI Taxonomy" id="158441"/>
    <lineage>
        <taxon>Eukaryota</taxon>
        <taxon>Metazoa</taxon>
        <taxon>Ecdysozoa</taxon>
        <taxon>Arthropoda</taxon>
        <taxon>Hexapoda</taxon>
        <taxon>Collembola</taxon>
        <taxon>Entomobryomorpha</taxon>
        <taxon>Isotomoidea</taxon>
        <taxon>Isotomidae</taxon>
        <taxon>Proisotominae</taxon>
        <taxon>Folsomia</taxon>
    </lineage>
</organism>
<evidence type="ECO:0000313" key="3">
    <source>
        <dbReference type="Proteomes" id="UP000198287"/>
    </source>
</evidence>
<proteinExistence type="predicted"/>
<protein>
    <submittedName>
        <fullName evidence="2">Uncharacterized protein</fullName>
    </submittedName>
</protein>
<dbReference type="Proteomes" id="UP000198287">
    <property type="component" value="Unassembled WGS sequence"/>
</dbReference>
<dbReference type="EMBL" id="LNIX01000029">
    <property type="protein sequence ID" value="OXA41572.1"/>
    <property type="molecule type" value="Genomic_DNA"/>
</dbReference>
<feature type="region of interest" description="Disordered" evidence="1">
    <location>
        <begin position="102"/>
        <end position="124"/>
    </location>
</feature>
<feature type="compositionally biased region" description="Basic residues" evidence="1">
    <location>
        <begin position="102"/>
        <end position="117"/>
    </location>
</feature>
<sequence length="219" mass="24447">MRNDYVKIQKDPTSTPDPKWPVWSVEVKNFCDDFTKENDKARKLLKASSVDSSQHEEECISPTLEEGQGNHVVDISNLISPTTAFEDQLLNRDPLLEKRKITSHHIVRQKSKSRRRPPPLGSVAPKFEVFNGDPLVSTSPGRAEKNDMSQPMFCKDQKRRRGPHPLGVGHVTTSILLRSAGEEILAISPRAAGEVLVRVLLDGRSLSQQNILPTLLGVE</sequence>
<accession>A0A226D7Q3</accession>
<keyword evidence="3" id="KW-1185">Reference proteome</keyword>